<dbReference type="InterPro" id="IPR013767">
    <property type="entry name" value="PAS_fold"/>
</dbReference>
<evidence type="ECO:0000256" key="7">
    <source>
        <dbReference type="ARBA" id="ARBA00022679"/>
    </source>
</evidence>
<evidence type="ECO:0000256" key="14">
    <source>
        <dbReference type="ARBA" id="ARBA00023136"/>
    </source>
</evidence>
<proteinExistence type="predicted"/>
<dbReference type="EMBL" id="MNWX01000007">
    <property type="protein sequence ID" value="OIO65784.1"/>
    <property type="molecule type" value="Genomic_DNA"/>
</dbReference>
<evidence type="ECO:0000256" key="10">
    <source>
        <dbReference type="ARBA" id="ARBA00022777"/>
    </source>
</evidence>
<comment type="caution">
    <text evidence="18">The sequence shown here is derived from an EMBL/GenBank/DDBJ whole genome shotgun (WGS) entry which is preliminary data.</text>
</comment>
<evidence type="ECO:0000256" key="13">
    <source>
        <dbReference type="ARBA" id="ARBA00023012"/>
    </source>
</evidence>
<dbReference type="Pfam" id="PF02518">
    <property type="entry name" value="HATPase_c"/>
    <property type="match status" value="1"/>
</dbReference>
<evidence type="ECO:0000313" key="19">
    <source>
        <dbReference type="Proteomes" id="UP000182693"/>
    </source>
</evidence>
<dbReference type="SMART" id="SM00091">
    <property type="entry name" value="PAS"/>
    <property type="match status" value="1"/>
</dbReference>
<dbReference type="PANTHER" id="PTHR42878">
    <property type="entry name" value="TWO-COMPONENT HISTIDINE KINASE"/>
    <property type="match status" value="1"/>
</dbReference>
<dbReference type="CDD" id="cd00130">
    <property type="entry name" value="PAS"/>
    <property type="match status" value="1"/>
</dbReference>
<evidence type="ECO:0000256" key="6">
    <source>
        <dbReference type="ARBA" id="ARBA00022553"/>
    </source>
</evidence>
<dbReference type="CDD" id="cd00082">
    <property type="entry name" value="HisKA"/>
    <property type="match status" value="1"/>
</dbReference>
<name>A0A1J4XXN9_9BACT</name>
<dbReference type="GO" id="GO:0007234">
    <property type="term" value="P:osmosensory signaling via phosphorelay pathway"/>
    <property type="evidence" value="ECO:0007669"/>
    <property type="project" value="TreeGrafter"/>
</dbReference>
<dbReference type="Gene3D" id="3.30.565.10">
    <property type="entry name" value="Histidine kinase-like ATPase, C-terminal domain"/>
    <property type="match status" value="1"/>
</dbReference>
<dbReference type="NCBIfam" id="TIGR00229">
    <property type="entry name" value="sensory_box"/>
    <property type="match status" value="1"/>
</dbReference>
<evidence type="ECO:0000256" key="9">
    <source>
        <dbReference type="ARBA" id="ARBA00022741"/>
    </source>
</evidence>
<organism evidence="18 19">
    <name type="scientific">Candidatus Wolfebacteria bacterium CG1_02_39_135</name>
    <dbReference type="NCBI Taxonomy" id="1805425"/>
    <lineage>
        <taxon>Bacteria</taxon>
        <taxon>Candidatus Wolfeibacteriota</taxon>
    </lineage>
</organism>
<keyword evidence="6" id="KW-0597">Phosphoprotein</keyword>
<keyword evidence="8 15" id="KW-0812">Transmembrane</keyword>
<dbReference type="CDD" id="cd00075">
    <property type="entry name" value="HATPase"/>
    <property type="match status" value="1"/>
</dbReference>
<evidence type="ECO:0000259" key="17">
    <source>
        <dbReference type="PROSITE" id="PS50112"/>
    </source>
</evidence>
<dbReference type="GO" id="GO:0000155">
    <property type="term" value="F:phosphorelay sensor kinase activity"/>
    <property type="evidence" value="ECO:0007669"/>
    <property type="project" value="InterPro"/>
</dbReference>
<dbReference type="Proteomes" id="UP000182693">
    <property type="component" value="Unassembled WGS sequence"/>
</dbReference>
<feature type="domain" description="Histidine kinase" evidence="16">
    <location>
        <begin position="210"/>
        <end position="429"/>
    </location>
</feature>
<dbReference type="GO" id="GO:0000156">
    <property type="term" value="F:phosphorelay response regulator activity"/>
    <property type="evidence" value="ECO:0007669"/>
    <property type="project" value="TreeGrafter"/>
</dbReference>
<evidence type="ECO:0000256" key="8">
    <source>
        <dbReference type="ARBA" id="ARBA00022692"/>
    </source>
</evidence>
<keyword evidence="7" id="KW-0808">Transferase</keyword>
<feature type="transmembrane region" description="Helical" evidence="15">
    <location>
        <begin position="43"/>
        <end position="62"/>
    </location>
</feature>
<dbReference type="GO" id="GO:0006355">
    <property type="term" value="P:regulation of DNA-templated transcription"/>
    <property type="evidence" value="ECO:0007669"/>
    <property type="project" value="InterPro"/>
</dbReference>
<keyword evidence="9" id="KW-0547">Nucleotide-binding</keyword>
<evidence type="ECO:0000256" key="2">
    <source>
        <dbReference type="ARBA" id="ARBA00004141"/>
    </source>
</evidence>
<dbReference type="InterPro" id="IPR050351">
    <property type="entry name" value="BphY/WalK/GraS-like"/>
</dbReference>
<keyword evidence="12 15" id="KW-1133">Transmembrane helix</keyword>
<dbReference type="Pfam" id="PF00512">
    <property type="entry name" value="HisKA"/>
    <property type="match status" value="1"/>
</dbReference>
<evidence type="ECO:0000256" key="5">
    <source>
        <dbReference type="ARBA" id="ARBA00022475"/>
    </source>
</evidence>
<dbReference type="PANTHER" id="PTHR42878:SF7">
    <property type="entry name" value="SENSOR HISTIDINE KINASE GLRK"/>
    <property type="match status" value="1"/>
</dbReference>
<evidence type="ECO:0000256" key="11">
    <source>
        <dbReference type="ARBA" id="ARBA00022840"/>
    </source>
</evidence>
<dbReference type="GO" id="GO:0005524">
    <property type="term" value="F:ATP binding"/>
    <property type="evidence" value="ECO:0007669"/>
    <property type="project" value="UniProtKB-KW"/>
</dbReference>
<evidence type="ECO:0000256" key="4">
    <source>
        <dbReference type="ARBA" id="ARBA00012438"/>
    </source>
</evidence>
<dbReference type="PROSITE" id="PS50112">
    <property type="entry name" value="PAS"/>
    <property type="match status" value="1"/>
</dbReference>
<feature type="transmembrane region" description="Helical" evidence="15">
    <location>
        <begin position="20"/>
        <end position="37"/>
    </location>
</feature>
<dbReference type="EC" id="2.7.13.3" evidence="4"/>
<gene>
    <name evidence="18" type="ORF">AUJ30_00480</name>
</gene>
<dbReference type="InterPro" id="IPR003594">
    <property type="entry name" value="HATPase_dom"/>
</dbReference>
<evidence type="ECO:0000256" key="1">
    <source>
        <dbReference type="ARBA" id="ARBA00000085"/>
    </source>
</evidence>
<keyword evidence="5" id="KW-1003">Cell membrane</keyword>
<dbReference type="InterPro" id="IPR036890">
    <property type="entry name" value="HATPase_C_sf"/>
</dbReference>
<dbReference type="Gene3D" id="3.30.450.20">
    <property type="entry name" value="PAS domain"/>
    <property type="match status" value="1"/>
</dbReference>
<evidence type="ECO:0000259" key="16">
    <source>
        <dbReference type="PROSITE" id="PS50109"/>
    </source>
</evidence>
<dbReference type="STRING" id="1805425.AUJ30_00480"/>
<sequence length="442" mass="50514">MKRFFQKLLLYAKLPEMRLFWFFLAVALIFLAVNVFYLPQLWFFINLGVFLVLGAIILVNNLRLARSNLEIKIERNELMSIISNLTDGIIAYDPNFRILIFNRAAEQIFNLKAQEIIGQYFAPERAQESHLRLLSQVIFPSLAPVVMRRSEAGIYPQAVDLFFDEPKMELRVATDKIIDSSGQLLGFVKIVHDRSREIELLRSKTEFIAVASHQLRTPLTSLHWALESLAKQNLEASEKELVNTGLEASVKLLKIVNDLLDVSKIEEGRFGYQFENVNIISFIEEIIKSMKDFAKQFGIKIYFQKPTEPSIALSVDPQKLSMVVSNLLDNAIRYNVPNGEVTVAVERVKNQSYIKISVKDTGIGIPADELNKLFSKFFRAENATKFYPEGLGLGLYIVKNIIKRHGGQIWVESEINRGSTFYFTLPTDPKLIPPKEIVYGEE</sequence>
<dbReference type="InterPro" id="IPR004358">
    <property type="entry name" value="Sig_transdc_His_kin-like_C"/>
</dbReference>
<dbReference type="FunFam" id="3.30.565.10:FF:000023">
    <property type="entry name" value="PAS domain-containing sensor histidine kinase"/>
    <property type="match status" value="1"/>
</dbReference>
<comment type="subcellular location">
    <subcellularLocation>
        <location evidence="3">Cell membrane</location>
    </subcellularLocation>
    <subcellularLocation>
        <location evidence="2">Membrane</location>
        <topology evidence="2">Multi-pass membrane protein</topology>
    </subcellularLocation>
</comment>
<dbReference type="SUPFAM" id="SSF55874">
    <property type="entry name" value="ATPase domain of HSP90 chaperone/DNA topoisomerase II/histidine kinase"/>
    <property type="match status" value="1"/>
</dbReference>
<evidence type="ECO:0000256" key="12">
    <source>
        <dbReference type="ARBA" id="ARBA00022989"/>
    </source>
</evidence>
<dbReference type="AlphaFoldDB" id="A0A1J4XXN9"/>
<dbReference type="GO" id="GO:0005886">
    <property type="term" value="C:plasma membrane"/>
    <property type="evidence" value="ECO:0007669"/>
    <property type="project" value="UniProtKB-SubCell"/>
</dbReference>
<evidence type="ECO:0000313" key="18">
    <source>
        <dbReference type="EMBL" id="OIO65784.1"/>
    </source>
</evidence>
<dbReference type="PROSITE" id="PS50109">
    <property type="entry name" value="HIS_KIN"/>
    <property type="match status" value="1"/>
</dbReference>
<keyword evidence="10" id="KW-0418">Kinase</keyword>
<dbReference type="InterPro" id="IPR003661">
    <property type="entry name" value="HisK_dim/P_dom"/>
</dbReference>
<evidence type="ECO:0000256" key="15">
    <source>
        <dbReference type="SAM" id="Phobius"/>
    </source>
</evidence>
<dbReference type="SUPFAM" id="SSF55785">
    <property type="entry name" value="PYP-like sensor domain (PAS domain)"/>
    <property type="match status" value="1"/>
</dbReference>
<dbReference type="InterPro" id="IPR036097">
    <property type="entry name" value="HisK_dim/P_sf"/>
</dbReference>
<protein>
    <recommendedName>
        <fullName evidence="4">histidine kinase</fullName>
        <ecNumber evidence="4">2.7.13.3</ecNumber>
    </recommendedName>
</protein>
<dbReference type="InterPro" id="IPR000014">
    <property type="entry name" value="PAS"/>
</dbReference>
<evidence type="ECO:0000256" key="3">
    <source>
        <dbReference type="ARBA" id="ARBA00004236"/>
    </source>
</evidence>
<dbReference type="PRINTS" id="PR00344">
    <property type="entry name" value="BCTRLSENSOR"/>
</dbReference>
<keyword evidence="11" id="KW-0067">ATP-binding</keyword>
<dbReference type="Pfam" id="PF00989">
    <property type="entry name" value="PAS"/>
    <property type="match status" value="1"/>
</dbReference>
<comment type="catalytic activity">
    <reaction evidence="1">
        <text>ATP + protein L-histidine = ADP + protein N-phospho-L-histidine.</text>
        <dbReference type="EC" id="2.7.13.3"/>
    </reaction>
</comment>
<dbReference type="SMART" id="SM00388">
    <property type="entry name" value="HisKA"/>
    <property type="match status" value="1"/>
</dbReference>
<reference evidence="18 19" key="1">
    <citation type="journal article" date="2016" name="Environ. Microbiol.">
        <title>Genomic resolution of a cold subsurface aquifer community provides metabolic insights for novel microbes adapted to high CO concentrations.</title>
        <authorList>
            <person name="Probst A.J."/>
            <person name="Castelle C.J."/>
            <person name="Singh A."/>
            <person name="Brown C.T."/>
            <person name="Anantharaman K."/>
            <person name="Sharon I."/>
            <person name="Hug L.A."/>
            <person name="Burstein D."/>
            <person name="Emerson J.B."/>
            <person name="Thomas B.C."/>
            <person name="Banfield J.F."/>
        </authorList>
    </citation>
    <scope>NUCLEOTIDE SEQUENCE [LARGE SCALE GENOMIC DNA]</scope>
    <source>
        <strain evidence="18">CG1_02_39_135</strain>
    </source>
</reference>
<dbReference type="Gene3D" id="1.10.287.130">
    <property type="match status" value="1"/>
</dbReference>
<keyword evidence="14 15" id="KW-0472">Membrane</keyword>
<accession>A0A1J4XXN9</accession>
<keyword evidence="13" id="KW-0902">Two-component regulatory system</keyword>
<dbReference type="InterPro" id="IPR035965">
    <property type="entry name" value="PAS-like_dom_sf"/>
</dbReference>
<feature type="domain" description="PAS" evidence="17">
    <location>
        <begin position="74"/>
        <end position="119"/>
    </location>
</feature>
<dbReference type="SMART" id="SM00387">
    <property type="entry name" value="HATPase_c"/>
    <property type="match status" value="1"/>
</dbReference>
<dbReference type="SUPFAM" id="SSF47384">
    <property type="entry name" value="Homodimeric domain of signal transducing histidine kinase"/>
    <property type="match status" value="1"/>
</dbReference>
<dbReference type="InterPro" id="IPR005467">
    <property type="entry name" value="His_kinase_dom"/>
</dbReference>
<dbReference type="GO" id="GO:0030295">
    <property type="term" value="F:protein kinase activator activity"/>
    <property type="evidence" value="ECO:0007669"/>
    <property type="project" value="TreeGrafter"/>
</dbReference>